<reference evidence="2 3" key="1">
    <citation type="journal article" date="2011" name="PLoS Genet.">
        <title>Azospirillum genomes reveal transition of bacteria from aquatic to terrestrial environments.</title>
        <authorList>
            <person name="Wisniewski-Dye F."/>
            <person name="Borziak K."/>
            <person name="Khalsa-Moyers G."/>
            <person name="Alexandre G."/>
            <person name="Sukharnikov L.O."/>
            <person name="Wuichet K."/>
            <person name="Hurst G.B."/>
            <person name="McDonald W.H."/>
            <person name="Robertson J.S."/>
            <person name="Barbe V."/>
            <person name="Calteau A."/>
            <person name="Rouy Z."/>
            <person name="Mangenot S."/>
            <person name="Prigent-Combaret C."/>
            <person name="Normand P."/>
            <person name="Boyer M."/>
            <person name="Siguier P."/>
            <person name="Dessaux Y."/>
            <person name="Elmerich C."/>
            <person name="Condemine G."/>
            <person name="Krishnen G."/>
            <person name="Kennedy I."/>
            <person name="Paterson A.H."/>
            <person name="Gonzalez V."/>
            <person name="Mavingui P."/>
            <person name="Zhulin I.B."/>
        </authorList>
    </citation>
    <scope>NUCLEOTIDE SEQUENCE [LARGE SCALE GENOMIC DNA]</scope>
    <source>
        <strain evidence="2 3">Sp245</strain>
    </source>
</reference>
<dbReference type="KEGG" id="abs:AZOBR_p50100"/>
<dbReference type="InterPro" id="IPR000668">
    <property type="entry name" value="Peptidase_C1A_C"/>
</dbReference>
<dbReference type="EMBL" id="HE577332">
    <property type="protein sequence ID" value="CCD03870.1"/>
    <property type="molecule type" value="Genomic_DNA"/>
</dbReference>
<protein>
    <recommendedName>
        <fullName evidence="1">Peptidase C1A papain C-terminal domain-containing protein</fullName>
    </recommendedName>
</protein>
<feature type="domain" description="Peptidase C1A papain C-terminal" evidence="1">
    <location>
        <begin position="27"/>
        <end position="210"/>
    </location>
</feature>
<evidence type="ECO:0000313" key="3">
    <source>
        <dbReference type="Proteomes" id="UP000007319"/>
    </source>
</evidence>
<evidence type="ECO:0000313" key="2">
    <source>
        <dbReference type="EMBL" id="CCD03870.1"/>
    </source>
</evidence>
<dbReference type="Pfam" id="PF00112">
    <property type="entry name" value="Peptidase_C1"/>
    <property type="match status" value="1"/>
</dbReference>
<dbReference type="CDD" id="cd02619">
    <property type="entry name" value="Peptidase_C1"/>
    <property type="match status" value="1"/>
</dbReference>
<geneLocation type="plasmid" evidence="2 3">
    <name>AZOBR_p5</name>
</geneLocation>
<gene>
    <name evidence="2" type="ORF">AZOBR_p50100</name>
</gene>
<dbReference type="Proteomes" id="UP000007319">
    <property type="component" value="Plasmid AZOBR_p5"/>
</dbReference>
<sequence length="601" mass="65482">MPDIRDRIYQPHLAALQASIYPSLAFSVRDQGASSSCTGYALAHVIDCLIARAVIAERPKRVSARMLYEMAKRNDEWTGTAYEGSSVRGALSGFYRNGVCSERLAPDAAQEDSEWALTYEMAKEAREIRLGAYYRVQPDLSDYHAALNEIGVVYVSAQIHGNWSSPLDGRIKPGGEPAGGHAFAIVGYDDKGFWVLNSWGPQWGKNGIAHWRYEDWAANVMDAWVLQLGVRAPSAFSAVPRSVPAGIITPKISTAPNRGDIVGHFINIDDGRYVTGGRYASPSPLEMNETVQRLSKPDANSGRGYDHLILYAHGGLNTLDDEANRIATWKRHEIFGRNRIYNFHLMWGSGFIDEAFGPLSHTETGRVAGIIGDLIFETGIGKAFGSAAWRNMKQDAAAAFSKSVEYDGGVVGLSPLLRGLDNADHKPLLHLVGHSAGAIVLGRFLEALGRFELQNLELGSVHLMAPACTVEFFNATYGSYLRGSGALRLKDKIYLYNLSNDLELNDRVGVAGMPGYGRSLLYLVSRAYEEKANTPLAGMAIYDTGLPSSNKLVKAYSRSAETTSTSHGGFDNDAATLTTIMSRILGGPVDFPPTNNELIGY</sequence>
<dbReference type="SUPFAM" id="SSF54001">
    <property type="entry name" value="Cysteine proteinases"/>
    <property type="match status" value="1"/>
</dbReference>
<dbReference type="GO" id="GO:0006508">
    <property type="term" value="P:proteolysis"/>
    <property type="evidence" value="ECO:0007669"/>
    <property type="project" value="InterPro"/>
</dbReference>
<dbReference type="InterPro" id="IPR038765">
    <property type="entry name" value="Papain-like_cys_pep_sf"/>
</dbReference>
<name>A0A9P1NSL0_9PROT</name>
<dbReference type="Gene3D" id="3.90.70.10">
    <property type="entry name" value="Cysteine proteinases"/>
    <property type="match status" value="1"/>
</dbReference>
<accession>A0A9P1NSL0</accession>
<organism evidence="2 3">
    <name type="scientific">Azospirillum baldaniorum</name>
    <dbReference type="NCBI Taxonomy" id="1064539"/>
    <lineage>
        <taxon>Bacteria</taxon>
        <taxon>Pseudomonadati</taxon>
        <taxon>Pseudomonadota</taxon>
        <taxon>Alphaproteobacteria</taxon>
        <taxon>Rhodospirillales</taxon>
        <taxon>Azospirillaceae</taxon>
        <taxon>Azospirillum</taxon>
    </lineage>
</organism>
<dbReference type="AlphaFoldDB" id="A0A9P1NSL0"/>
<dbReference type="GO" id="GO:0008234">
    <property type="term" value="F:cysteine-type peptidase activity"/>
    <property type="evidence" value="ECO:0007669"/>
    <property type="project" value="InterPro"/>
</dbReference>
<proteinExistence type="predicted"/>
<keyword evidence="3" id="KW-1185">Reference proteome</keyword>
<keyword evidence="2" id="KW-0614">Plasmid</keyword>
<evidence type="ECO:0000259" key="1">
    <source>
        <dbReference type="Pfam" id="PF00112"/>
    </source>
</evidence>